<accession>A0A5U1J398</accession>
<sequence>MIASPGLNVVICNLDNLARSSCCRDEFERELEAMLVRYGNDEFIAALSYWMFINNHLLIKAGFVRG</sequence>
<gene>
    <name evidence="1" type="ORF">GFE59_13680</name>
</gene>
<proteinExistence type="predicted"/>
<protein>
    <submittedName>
        <fullName evidence="1">Uncharacterized protein</fullName>
    </submittedName>
</protein>
<reference evidence="1" key="1">
    <citation type="submission" date="2019-10" db="EMBL/GenBank/DDBJ databases">
        <authorList>
            <consortium name="PulseNet: The National Subtyping Network for Foodborne Disease Surveillance"/>
            <person name="Tarr C.L."/>
            <person name="Trees E."/>
            <person name="Katz L.S."/>
            <person name="Carleton-Romer H.A."/>
            <person name="Stroika S."/>
            <person name="Kucerova Z."/>
            <person name="Roache K.F."/>
            <person name="Sabol A.L."/>
            <person name="Besser J."/>
            <person name="Gerner-Smidt P."/>
        </authorList>
    </citation>
    <scope>NUCLEOTIDE SEQUENCE</scope>
    <source>
        <strain evidence="1">PNUSAS111674</strain>
    </source>
</reference>
<comment type="caution">
    <text evidence="1">The sequence shown here is derived from an EMBL/GenBank/DDBJ whole genome shotgun (WGS) entry which is preliminary data.</text>
</comment>
<dbReference type="EMBL" id="AAMOUS010000023">
    <property type="protein sequence ID" value="EDJ5914230.1"/>
    <property type="molecule type" value="Genomic_DNA"/>
</dbReference>
<name>A0A5U1J398_SALER</name>
<dbReference type="AlphaFoldDB" id="A0A5U1J398"/>
<evidence type="ECO:0000313" key="1">
    <source>
        <dbReference type="EMBL" id="EDJ5914230.1"/>
    </source>
</evidence>
<organism evidence="1">
    <name type="scientific">Salmonella enterica</name>
    <name type="common">Salmonella choleraesuis</name>
    <dbReference type="NCBI Taxonomy" id="28901"/>
    <lineage>
        <taxon>Bacteria</taxon>
        <taxon>Pseudomonadati</taxon>
        <taxon>Pseudomonadota</taxon>
        <taxon>Gammaproteobacteria</taxon>
        <taxon>Enterobacterales</taxon>
        <taxon>Enterobacteriaceae</taxon>
        <taxon>Salmonella</taxon>
    </lineage>
</organism>